<dbReference type="GO" id="GO:0042372">
    <property type="term" value="P:phylloquinone biosynthetic process"/>
    <property type="evidence" value="ECO:0007669"/>
    <property type="project" value="UniProtKB-UniRule"/>
</dbReference>
<evidence type="ECO:0000256" key="2">
    <source>
        <dbReference type="ARBA" id="ARBA00023239"/>
    </source>
</evidence>
<evidence type="ECO:0000256" key="3">
    <source>
        <dbReference type="HAMAP-Rule" id="MF_01660"/>
    </source>
</evidence>
<dbReference type="EMBL" id="JACJPY010000003">
    <property type="protein sequence ID" value="MBD2148858.1"/>
    <property type="molecule type" value="Genomic_DNA"/>
</dbReference>
<dbReference type="Gene3D" id="3.40.50.1820">
    <property type="entry name" value="alpha/beta hydrolase"/>
    <property type="match status" value="1"/>
</dbReference>
<dbReference type="AlphaFoldDB" id="A0A926UQG1"/>
<dbReference type="EC" id="4.2.99.20" evidence="3"/>
<comment type="similarity">
    <text evidence="3">Belongs to the AB hydrolase superfamily. MenH family.</text>
</comment>
<comment type="caution">
    <text evidence="5">The sequence shown here is derived from an EMBL/GenBank/DDBJ whole genome shotgun (WGS) entry which is preliminary data.</text>
</comment>
<evidence type="ECO:0000259" key="4">
    <source>
        <dbReference type="Pfam" id="PF00561"/>
    </source>
</evidence>
<gene>
    <name evidence="3" type="primary">menH</name>
    <name evidence="5" type="ORF">H6F44_01765</name>
</gene>
<keyword evidence="5" id="KW-0378">Hydrolase</keyword>
<evidence type="ECO:0000313" key="5">
    <source>
        <dbReference type="EMBL" id="MBD2148858.1"/>
    </source>
</evidence>
<dbReference type="PANTHER" id="PTHR42916:SF1">
    <property type="entry name" value="PROTEIN PHYLLO, CHLOROPLASTIC"/>
    <property type="match status" value="1"/>
</dbReference>
<dbReference type="SUPFAM" id="SSF53474">
    <property type="entry name" value="alpha/beta-Hydrolases"/>
    <property type="match status" value="1"/>
</dbReference>
<comment type="pathway">
    <text evidence="3">Quinol/quinone metabolism; 1,4-dihydroxy-2-naphthoate biosynthesis; 1,4-dihydroxy-2-naphthoate from chorismate: step 3/7.</text>
</comment>
<evidence type="ECO:0000256" key="1">
    <source>
        <dbReference type="ARBA" id="ARBA00022428"/>
    </source>
</evidence>
<dbReference type="GO" id="GO:0016787">
    <property type="term" value="F:hydrolase activity"/>
    <property type="evidence" value="ECO:0007669"/>
    <property type="project" value="UniProtKB-KW"/>
</dbReference>
<keyword evidence="1" id="KW-0474">Menaquinone biosynthesis</keyword>
<organism evidence="5 6">
    <name type="scientific">Pseudanabaena cinerea FACHB-1277</name>
    <dbReference type="NCBI Taxonomy" id="2949581"/>
    <lineage>
        <taxon>Bacteria</taxon>
        <taxon>Bacillati</taxon>
        <taxon>Cyanobacteriota</taxon>
        <taxon>Cyanophyceae</taxon>
        <taxon>Pseudanabaenales</taxon>
        <taxon>Pseudanabaenaceae</taxon>
        <taxon>Pseudanabaena</taxon>
        <taxon>Pseudanabaena cinerea</taxon>
    </lineage>
</organism>
<keyword evidence="6" id="KW-1185">Reference proteome</keyword>
<dbReference type="GO" id="GO:0070205">
    <property type="term" value="F:2-succinyl-6-hydroxy-2,4-cyclohexadiene-1-carboxylate synthase activity"/>
    <property type="evidence" value="ECO:0007669"/>
    <property type="project" value="UniProtKB-UniRule"/>
</dbReference>
<dbReference type="InterPro" id="IPR000073">
    <property type="entry name" value="AB_hydrolase_1"/>
</dbReference>
<comment type="function">
    <text evidence="3">Catalyzes a proton abstraction reaction that results in 2,5-elimination of pyruvate from 2-succinyl-5-enolpyruvyl-6-hydroxy-3-cyclohexene-1-carboxylate (SEPHCHC) and the formation of 2-succinyl-6-hydroxy-2,4-cyclohexadiene-1-carboxylate (SHCHC).</text>
</comment>
<dbReference type="InterPro" id="IPR029058">
    <property type="entry name" value="AB_hydrolase_fold"/>
</dbReference>
<protein>
    <recommendedName>
        <fullName evidence="3">Putative 2-succinyl-6-hydroxy-2,4-cyclohexadiene-1-carboxylate synthase</fullName>
        <shortName evidence="3">SHCHC synthase</shortName>
        <ecNumber evidence="3">4.2.99.20</ecNumber>
    </recommendedName>
</protein>
<proteinExistence type="inferred from homology"/>
<comment type="subunit">
    <text evidence="3">Monomer.</text>
</comment>
<reference evidence="5" key="2">
    <citation type="submission" date="2020-08" db="EMBL/GenBank/DDBJ databases">
        <authorList>
            <person name="Chen M."/>
            <person name="Teng W."/>
            <person name="Zhao L."/>
            <person name="Hu C."/>
            <person name="Zhou Y."/>
            <person name="Han B."/>
            <person name="Song L."/>
            <person name="Shu W."/>
        </authorList>
    </citation>
    <scope>NUCLEOTIDE SEQUENCE</scope>
    <source>
        <strain evidence="5">FACHB-1277</strain>
    </source>
</reference>
<reference evidence="5" key="1">
    <citation type="journal article" date="2015" name="ISME J.">
        <title>Draft Genome Sequence of Streptomyces incarnatus NRRL8089, which Produces the Nucleoside Antibiotic Sinefungin.</title>
        <authorList>
            <person name="Oshima K."/>
            <person name="Hattori M."/>
            <person name="Shimizu H."/>
            <person name="Fukuda K."/>
            <person name="Nemoto M."/>
            <person name="Inagaki K."/>
            <person name="Tamura T."/>
        </authorList>
    </citation>
    <scope>NUCLEOTIDE SEQUENCE</scope>
    <source>
        <strain evidence="5">FACHB-1277</strain>
    </source>
</reference>
<comment type="pathway">
    <text evidence="3">Cofactor biosynthesis; phylloquinone biosynthesis.</text>
</comment>
<dbReference type="Pfam" id="PF00561">
    <property type="entry name" value="Abhydrolase_1"/>
    <property type="match status" value="1"/>
</dbReference>
<feature type="domain" description="AB hydrolase-1" evidence="4">
    <location>
        <begin position="21"/>
        <end position="285"/>
    </location>
</feature>
<dbReference type="HAMAP" id="MF_01660">
    <property type="entry name" value="MenH"/>
    <property type="match status" value="1"/>
</dbReference>
<dbReference type="GO" id="GO:0009234">
    <property type="term" value="P:menaquinone biosynthetic process"/>
    <property type="evidence" value="ECO:0007669"/>
    <property type="project" value="UniProtKB-KW"/>
</dbReference>
<comment type="catalytic activity">
    <reaction evidence="3">
        <text>5-enolpyruvoyl-6-hydroxy-2-succinyl-cyclohex-3-ene-1-carboxylate = (1R,6R)-6-hydroxy-2-succinyl-cyclohexa-2,4-diene-1-carboxylate + pyruvate</text>
        <dbReference type="Rhea" id="RHEA:25597"/>
        <dbReference type="ChEBI" id="CHEBI:15361"/>
        <dbReference type="ChEBI" id="CHEBI:58689"/>
        <dbReference type="ChEBI" id="CHEBI:58818"/>
        <dbReference type="EC" id="4.2.99.20"/>
    </reaction>
</comment>
<evidence type="ECO:0000313" key="6">
    <source>
        <dbReference type="Proteomes" id="UP000631421"/>
    </source>
</evidence>
<keyword evidence="2 3" id="KW-0456">Lyase</keyword>
<sequence>MKGQIGKYCFAYQLEGDPSQPAMLFLHGFMGDRQEFDQQIRALSPYFYCIAIDLPAHGDSYLLSELLIGSHSISNHESQRSHGQGESAPILLEPCYTMPAIAHLLIEFLELLSIQRCTLVGYSMGGRIALYLAINFPQYFDRLILESTSAGLTTPSARGDRLVQDLLIASKLAAATPTQFQEFLDDWYRQPIFANLRLHPHFTDLGDRRFKQKPLALAKCLYTLSVARQRSLWQDLPTLKIPVLLITGDLDLKFVQVHQQMARLLPFAHLAFAPRCGHNVHFEQPQTFTAIVQNFVFLQNKVC</sequence>
<accession>A0A926UQG1</accession>
<dbReference type="Proteomes" id="UP000631421">
    <property type="component" value="Unassembled WGS sequence"/>
</dbReference>
<dbReference type="InterPro" id="IPR022485">
    <property type="entry name" value="SHCHC_synthase_MenH"/>
</dbReference>
<dbReference type="PANTHER" id="PTHR42916">
    <property type="entry name" value="2-SUCCINYL-5-ENOLPYRUVYL-6-HYDROXY-3-CYCLOHEXENE-1-CARBOXYLATE SYNTHASE"/>
    <property type="match status" value="1"/>
</dbReference>
<name>A0A926UQG1_9CYAN</name>